<gene>
    <name evidence="1" type="ORF">N0V93_002176</name>
</gene>
<organism evidence="1 2">
    <name type="scientific">Gnomoniopsis smithogilvyi</name>
    <dbReference type="NCBI Taxonomy" id="1191159"/>
    <lineage>
        <taxon>Eukaryota</taxon>
        <taxon>Fungi</taxon>
        <taxon>Dikarya</taxon>
        <taxon>Ascomycota</taxon>
        <taxon>Pezizomycotina</taxon>
        <taxon>Sordariomycetes</taxon>
        <taxon>Sordariomycetidae</taxon>
        <taxon>Diaporthales</taxon>
        <taxon>Gnomoniaceae</taxon>
        <taxon>Gnomoniopsis</taxon>
    </lineage>
</organism>
<accession>A0A9W8YUU1</accession>
<comment type="caution">
    <text evidence="1">The sequence shown here is derived from an EMBL/GenBank/DDBJ whole genome shotgun (WGS) entry which is preliminary data.</text>
</comment>
<keyword evidence="2" id="KW-1185">Reference proteome</keyword>
<evidence type="ECO:0000313" key="2">
    <source>
        <dbReference type="Proteomes" id="UP001140453"/>
    </source>
</evidence>
<dbReference type="Proteomes" id="UP001140453">
    <property type="component" value="Unassembled WGS sequence"/>
</dbReference>
<name>A0A9W8YUU1_9PEZI</name>
<sequence>MGFNLTQDPLHDFNESLQKSLLDTGALFVLEYSFHSAMVVFLGSAIDGTTYGDTGSTLSQLFINETALSAKTIEDTMENIAKAITIAIRSNGASVYSDPALGVVHTSAVHSLSFLNQLPALQLALTIPSKAMGTVAPRPSFYNAAVRPQAISPKRIANEC</sequence>
<reference evidence="1" key="1">
    <citation type="submission" date="2022-10" db="EMBL/GenBank/DDBJ databases">
        <title>Tapping the CABI collections for fungal endophytes: first genome assemblies for Collariella, Neodidymelliopsis, Ascochyta clinopodiicola, Didymella pomorum, Didymosphaeria variabile, Neocosmospora piperis and Neocucurbitaria cava.</title>
        <authorList>
            <person name="Hill R."/>
        </authorList>
    </citation>
    <scope>NUCLEOTIDE SEQUENCE</scope>
    <source>
        <strain evidence="1">IMI 355082</strain>
    </source>
</reference>
<dbReference type="AlphaFoldDB" id="A0A9W8YUU1"/>
<proteinExistence type="predicted"/>
<dbReference type="EMBL" id="JAPEVB010000002">
    <property type="protein sequence ID" value="KAJ4392972.1"/>
    <property type="molecule type" value="Genomic_DNA"/>
</dbReference>
<dbReference type="OrthoDB" id="5242705at2759"/>
<evidence type="ECO:0000313" key="1">
    <source>
        <dbReference type="EMBL" id="KAJ4392972.1"/>
    </source>
</evidence>
<protein>
    <submittedName>
        <fullName evidence="1">Uncharacterized protein</fullName>
    </submittedName>
</protein>